<accession>A0A8S5MVC0</accession>
<name>A0A8S5MVC0_9CAUD</name>
<reference evidence="1" key="1">
    <citation type="journal article" date="2021" name="Proc. Natl. Acad. Sci. U.S.A.">
        <title>A Catalog of Tens of Thousands of Viruses from Human Metagenomes Reveals Hidden Associations with Chronic Diseases.</title>
        <authorList>
            <person name="Tisza M.J."/>
            <person name="Buck C.B."/>
        </authorList>
    </citation>
    <scope>NUCLEOTIDE SEQUENCE</scope>
    <source>
        <strain evidence="1">Ctsus30</strain>
    </source>
</reference>
<proteinExistence type="predicted"/>
<protein>
    <submittedName>
        <fullName evidence="1">Uncharacterized protein</fullName>
    </submittedName>
</protein>
<organism evidence="1">
    <name type="scientific">Siphoviridae sp. ctsus30</name>
    <dbReference type="NCBI Taxonomy" id="2826488"/>
    <lineage>
        <taxon>Viruses</taxon>
        <taxon>Duplodnaviria</taxon>
        <taxon>Heunggongvirae</taxon>
        <taxon>Uroviricota</taxon>
        <taxon>Caudoviricetes</taxon>
    </lineage>
</organism>
<dbReference type="EMBL" id="BK014997">
    <property type="protein sequence ID" value="DAD86289.1"/>
    <property type="molecule type" value="Genomic_DNA"/>
</dbReference>
<evidence type="ECO:0000313" key="1">
    <source>
        <dbReference type="EMBL" id="DAD86289.1"/>
    </source>
</evidence>
<sequence>MDTKLWGLTTKHTSLSKDSLTIGTTTLRKKNPRLLATNNGNQIRSNDLQVLQRVALDLSALAVLNTNLVNLSVALSNLSESGVSDQHETLGNISRVTVTQGSKCLEPGSNNRIKRQFVIITRGTKAGSATSDLTRQTINPKLGLVDAVKHVTAQSLLSRVEQLKKDQQVLSTRSKSSSILRETTNYVPLVINKRLEAELDASTVLGSRDKRTIGTVGHGRVRSQLRHMRQRAHRVLITTIVDRSRSSVRLQRQKRSRTEVRQQLLRRNLVPNRLMSIEILLETNVRGLHEHRCQLIRGDSLLQARLRETVACKGLTQLDVELFLVLETHFSCLLSGVLSRRKNNLHLLRVGRRSKRLLQPADNNISTSLNGRNLWLGATARRSLRIHRRTGLSSSSRLADQLKHATSDTHRGVARPVQPVGRGRENIGKRCRVCSNAGSHRANLRLKDTSNAVILVNDNNVAWVKVGLLGINRKGESLRVLKNLVVVDNRNTNRLNRHYAHQPIFP</sequence>